<proteinExistence type="predicted"/>
<evidence type="ECO:0000256" key="2">
    <source>
        <dbReference type="ARBA" id="ARBA00022448"/>
    </source>
</evidence>
<keyword evidence="2" id="KW-0813">Transport</keyword>
<name>A0A1Y2J7A5_TRAC3</name>
<keyword evidence="8" id="KW-1185">Reference proteome</keyword>
<evidence type="ECO:0000313" key="7">
    <source>
        <dbReference type="EMBL" id="OSD08694.1"/>
    </source>
</evidence>
<dbReference type="GO" id="GO:0005829">
    <property type="term" value="C:cytosol"/>
    <property type="evidence" value="ECO:0007669"/>
    <property type="project" value="GOC"/>
</dbReference>
<dbReference type="InterPro" id="IPR045126">
    <property type="entry name" value="TRAPPC10/Trs130"/>
</dbReference>
<dbReference type="Pfam" id="PF23274">
    <property type="entry name" value="DUF7077"/>
    <property type="match status" value="1"/>
</dbReference>
<evidence type="ECO:0000259" key="4">
    <source>
        <dbReference type="Pfam" id="PF12584"/>
    </source>
</evidence>
<keyword evidence="3" id="KW-0333">Golgi apparatus</keyword>
<feature type="domain" description="DUF7077" evidence="6">
    <location>
        <begin position="708"/>
        <end position="815"/>
    </location>
</feature>
<dbReference type="Proteomes" id="UP000193067">
    <property type="component" value="Unassembled WGS sequence"/>
</dbReference>
<feature type="domain" description="TRAPPC10/Trs130 C-terminal" evidence="4">
    <location>
        <begin position="1019"/>
        <end position="1166"/>
    </location>
</feature>
<dbReference type="EMBL" id="KZ084086">
    <property type="protein sequence ID" value="OSD08694.1"/>
    <property type="molecule type" value="Genomic_DNA"/>
</dbReference>
<evidence type="ECO:0000256" key="1">
    <source>
        <dbReference type="ARBA" id="ARBA00004555"/>
    </source>
</evidence>
<dbReference type="Pfam" id="PF23036">
    <property type="entry name" value="TRAPPC10_1st"/>
    <property type="match status" value="1"/>
</dbReference>
<dbReference type="InterPro" id="IPR022233">
    <property type="entry name" value="TRAPPC10/Trs130_C"/>
</dbReference>
<accession>A0A1Y2J7A5</accession>
<dbReference type="PANTHER" id="PTHR13251">
    <property type="entry name" value="EPILEPSY HOLOPROSENCEPHALY CANDIDATE 1/TMEM1"/>
    <property type="match status" value="1"/>
</dbReference>
<organism evidence="7 8">
    <name type="scientific">Trametes coccinea (strain BRFM310)</name>
    <name type="common">Pycnoporus coccineus</name>
    <dbReference type="NCBI Taxonomy" id="1353009"/>
    <lineage>
        <taxon>Eukaryota</taxon>
        <taxon>Fungi</taxon>
        <taxon>Dikarya</taxon>
        <taxon>Basidiomycota</taxon>
        <taxon>Agaricomycotina</taxon>
        <taxon>Agaricomycetes</taxon>
        <taxon>Polyporales</taxon>
        <taxon>Polyporaceae</taxon>
        <taxon>Trametes</taxon>
    </lineage>
</organism>
<dbReference type="STRING" id="1353009.A0A1Y2J7A5"/>
<comment type="subcellular location">
    <subcellularLocation>
        <location evidence="1">Golgi apparatus</location>
    </subcellularLocation>
</comment>
<dbReference type="GO" id="GO:0006891">
    <property type="term" value="P:intra-Golgi vesicle-mediated transport"/>
    <property type="evidence" value="ECO:0007669"/>
    <property type="project" value="TreeGrafter"/>
</dbReference>
<sequence>MASNAQRVVVTYAAPLVFLSTDHWKQIYASLASQLPLRNLHWKATTRPTIRTIQELDVKLVSLETLREDQTASQIPQSILEKPLLNIYVFICEDSEAYKATTRKQIKDWHATVSQRKNQEWLLVHVVRPDQSVAQGRLFQMKTSVLDKVKADFNTDKKDRCVQLVWSADKDNPAVWADLITKIKDGILSAFDTALTQREEEVRRSEGQRQMPGWNFCTFFILKESLASSLEGMNLYEDALQQYYELEATFFQVLREKNLSWFGPLITPSSSDDYAPLLAVTKKPYRDLILANTISVFDFRVYLLARQCALLSKLGELEEVCQKTVAFLTTFARTLRDVEDTLPPFFIESWIYSSALSVVDQCDEWARPLEMPKNELASFNAAKGELVELARQQLDVFGIAAHHLPNQPPFSLSLPTSYSISKESQVEEASKTISKAELATALKDKDTFYELYVSVTNRAIELYVSAGRRKFALKLHGSLAALDVHRGRLSNALQTFTSLPAHYSPHGWTSLEAFMLNRALDIHAAAEKPKDREWIHILLHFLRAYVDDMGKDLLLSNEDSEAYVAKLVQALKDAAHELDSDTPYPDHTALSMSIVDHDAKLAETRDGSLLKVIIYNRLPCELPVDEVEVQLAGRENSRISFTEKVSQLVPGKNEFTLFCPSSSAGTYTLFSTEISLARLHFQWKHAKTTKQIRAGSVPTLVRIPRDTKALDVRLKQPSRIELGTPSRVMVVLWTGRNDVATARVQLSAPSGIQFRYQEAEVTGEDAPPIRKDDESITFLDLKQGQTVVAAVPHSDASSYHFMRVNITVDYVTTSEPDVTRNLRLSRVVATALPVAINVEDFFRGTRLFTRFTLSTTTHQHVRVRSTHLLSPNEADGVKVTSCLAQKPSVVTITPAQPGRFLFQMDANRGQAVRDPLKLQISYRMLREEVESLIELAVGEAVSETPALERLRQDMVDILVKALETDASWVELYGVTGELVVPGVKPDEDELGAGLRRAMEILNTRRSPASYGEWREIVIPVDVPQMHILAAARLEILENPFSHAKSQKRTRPLYAGQPISALLTVTTSFHWTPPEDTQVESYAMRYDIEDLTQDWLVSGRKRGDFVAKDGETFSVPITLIALHHGELALPKVGVTALPIPGEHRMRSTVIPGCETHQVHGAEKVLVLPRGGRSTFVVNMGVANTSM</sequence>
<evidence type="ECO:0000256" key="3">
    <source>
        <dbReference type="ARBA" id="ARBA00023034"/>
    </source>
</evidence>
<evidence type="ECO:0008006" key="9">
    <source>
        <dbReference type="Google" id="ProtNLM"/>
    </source>
</evidence>
<feature type="domain" description="TRAPPC10/Trs130 N-terminal" evidence="5">
    <location>
        <begin position="7"/>
        <end position="321"/>
    </location>
</feature>
<dbReference type="Pfam" id="PF12584">
    <property type="entry name" value="TRAPPC10"/>
    <property type="match status" value="1"/>
</dbReference>
<dbReference type="InterPro" id="IPR056913">
    <property type="entry name" value="TRAPPC10/Trs130_N"/>
</dbReference>
<dbReference type="InterPro" id="IPR055505">
    <property type="entry name" value="DUF7077"/>
</dbReference>
<dbReference type="OrthoDB" id="10256906at2759"/>
<dbReference type="PANTHER" id="PTHR13251:SF3">
    <property type="entry name" value="TRAFFICKING PROTEIN PARTICLE COMPLEX SUBUNIT 10"/>
    <property type="match status" value="1"/>
</dbReference>
<evidence type="ECO:0000259" key="6">
    <source>
        <dbReference type="Pfam" id="PF23274"/>
    </source>
</evidence>
<dbReference type="AlphaFoldDB" id="A0A1Y2J7A5"/>
<dbReference type="GO" id="GO:0034498">
    <property type="term" value="P:early endosome to Golgi transport"/>
    <property type="evidence" value="ECO:0007669"/>
    <property type="project" value="TreeGrafter"/>
</dbReference>
<reference evidence="7 8" key="1">
    <citation type="journal article" date="2015" name="Biotechnol. Biofuels">
        <title>Enhanced degradation of softwood versus hardwood by the white-rot fungus Pycnoporus coccineus.</title>
        <authorList>
            <person name="Couturier M."/>
            <person name="Navarro D."/>
            <person name="Chevret D."/>
            <person name="Henrissat B."/>
            <person name="Piumi F."/>
            <person name="Ruiz-Duenas F.J."/>
            <person name="Martinez A.T."/>
            <person name="Grigoriev I.V."/>
            <person name="Riley R."/>
            <person name="Lipzen A."/>
            <person name="Berrin J.G."/>
            <person name="Master E.R."/>
            <person name="Rosso M.N."/>
        </authorList>
    </citation>
    <scope>NUCLEOTIDE SEQUENCE [LARGE SCALE GENOMIC DNA]</scope>
    <source>
        <strain evidence="7 8">BRFM310</strain>
    </source>
</reference>
<evidence type="ECO:0000259" key="5">
    <source>
        <dbReference type="Pfam" id="PF23036"/>
    </source>
</evidence>
<dbReference type="GO" id="GO:1990071">
    <property type="term" value="C:TRAPPII protein complex"/>
    <property type="evidence" value="ECO:0007669"/>
    <property type="project" value="InterPro"/>
</dbReference>
<gene>
    <name evidence="7" type="ORF">PYCCODRAFT_1429757</name>
</gene>
<protein>
    <recommendedName>
        <fullName evidence="9">Trafficking protein particle complex subunit 10</fullName>
    </recommendedName>
</protein>
<evidence type="ECO:0000313" key="8">
    <source>
        <dbReference type="Proteomes" id="UP000193067"/>
    </source>
</evidence>